<protein>
    <submittedName>
        <fullName evidence="1">Uncharacterized protein</fullName>
    </submittedName>
</protein>
<dbReference type="AlphaFoldDB" id="A0A9Q3FPU9"/>
<evidence type="ECO:0000313" key="2">
    <source>
        <dbReference type="Proteomes" id="UP000765509"/>
    </source>
</evidence>
<accession>A0A9Q3FPU9</accession>
<name>A0A9Q3FPU9_9BASI</name>
<reference evidence="1" key="1">
    <citation type="submission" date="2021-03" db="EMBL/GenBank/DDBJ databases">
        <title>Draft genome sequence of rust myrtle Austropuccinia psidii MF-1, a brazilian biotype.</title>
        <authorList>
            <person name="Quecine M.C."/>
            <person name="Pachon D.M.R."/>
            <person name="Bonatelli M.L."/>
            <person name="Correr F.H."/>
            <person name="Franceschini L.M."/>
            <person name="Leite T.F."/>
            <person name="Margarido G.R.A."/>
            <person name="Almeida C.A."/>
            <person name="Ferrarezi J.A."/>
            <person name="Labate C.A."/>
        </authorList>
    </citation>
    <scope>NUCLEOTIDE SEQUENCE</scope>
    <source>
        <strain evidence="1">MF-1</strain>
    </source>
</reference>
<feature type="non-terminal residue" evidence="1">
    <location>
        <position position="133"/>
    </location>
</feature>
<keyword evidence="2" id="KW-1185">Reference proteome</keyword>
<sequence>MQKGGKKEKDQTEMGYPTFWNFQDSIKVFVTAKEAGALPIMFNNHYFIDTPQNPISKVVSFNILQIQFSDLNTVSYRQDPNTGFTKYRLVINTGVNNCIDCITCIGFTNPGFNPTSNFFQHTDKYLNTQTPRL</sequence>
<dbReference type="EMBL" id="AVOT02047126">
    <property type="protein sequence ID" value="MBW0542407.1"/>
    <property type="molecule type" value="Genomic_DNA"/>
</dbReference>
<proteinExistence type="predicted"/>
<dbReference type="Proteomes" id="UP000765509">
    <property type="component" value="Unassembled WGS sequence"/>
</dbReference>
<comment type="caution">
    <text evidence="1">The sequence shown here is derived from an EMBL/GenBank/DDBJ whole genome shotgun (WGS) entry which is preliminary data.</text>
</comment>
<organism evidence="1 2">
    <name type="scientific">Austropuccinia psidii MF-1</name>
    <dbReference type="NCBI Taxonomy" id="1389203"/>
    <lineage>
        <taxon>Eukaryota</taxon>
        <taxon>Fungi</taxon>
        <taxon>Dikarya</taxon>
        <taxon>Basidiomycota</taxon>
        <taxon>Pucciniomycotina</taxon>
        <taxon>Pucciniomycetes</taxon>
        <taxon>Pucciniales</taxon>
        <taxon>Sphaerophragmiaceae</taxon>
        <taxon>Austropuccinia</taxon>
    </lineage>
</organism>
<gene>
    <name evidence="1" type="ORF">O181_082122</name>
</gene>
<evidence type="ECO:0000313" key="1">
    <source>
        <dbReference type="EMBL" id="MBW0542407.1"/>
    </source>
</evidence>